<dbReference type="EMBL" id="JAUTBA010000001">
    <property type="protein sequence ID" value="MDQ1150023.1"/>
    <property type="molecule type" value="Genomic_DNA"/>
</dbReference>
<proteinExistence type="predicted"/>
<evidence type="ECO:0000313" key="4">
    <source>
        <dbReference type="Proteomes" id="UP001244640"/>
    </source>
</evidence>
<sequence length="490" mass="52997">MIEYSLDTLEPKAIWRNFAALNGVPRASKKEARVIAFMVDFGKSLGLATSVDEIGNVLIKKPATLGMEDRKTIVLQSHLDMVHQKNNDTIFDFDTEGIKMYVDGDWVRAEGTTLGADNGIGVATIMSILESSAIVHPAIEALFTVDEETGMTGALGLKGGVLSGEILLNLDTENDTEIDIGCAGGIDVTATQSYSAEPCPFDMLSFELTVKGLHGGHSGMDIHKGFANANKVMNRLLYKAYQQYGLRIASLLGGSLRNAIPRESVAKVVVVKDKASSFVQNLTQLAQDIKLEFATTEPAMEIVVRQTDAAYAAVVPVEVQENLINSVYAALNGVYRVSADFEDLVETSNNIAKVEVGGEKVSIKCLMRSSVETSKFDLVQSLQAAFELGGFKVDFSGNYPGWSPNPNSEILEILKSIYTVQHGEAPEVVACHAGLECGILGTNYPGMDMISFGPTILGAHSPAERVSISSVQKFWSFMLEILKEIPKKQI</sequence>
<dbReference type="EC" id="3.4.13.-" evidence="3"/>
<dbReference type="Pfam" id="PF07687">
    <property type="entry name" value="M20_dimer"/>
    <property type="match status" value="1"/>
</dbReference>
<protein>
    <submittedName>
        <fullName evidence="3">Dipeptidase D</fullName>
        <ecNumber evidence="3">3.4.13.-</ecNumber>
    </submittedName>
</protein>
<gene>
    <name evidence="3" type="ORF">QE382_002007</name>
</gene>
<dbReference type="RefSeq" id="WP_307185750.1">
    <property type="nucleotide sequence ID" value="NZ_JAUTBA010000001.1"/>
</dbReference>
<dbReference type="Pfam" id="PF01546">
    <property type="entry name" value="Peptidase_M20"/>
    <property type="match status" value="1"/>
</dbReference>
<dbReference type="PIRSF" id="PIRSF016599">
    <property type="entry name" value="Xaa-His_dipept"/>
    <property type="match status" value="1"/>
</dbReference>
<evidence type="ECO:0000259" key="2">
    <source>
        <dbReference type="Pfam" id="PF07687"/>
    </source>
</evidence>
<keyword evidence="3" id="KW-0224">Dipeptidase</keyword>
<dbReference type="PANTHER" id="PTHR43501">
    <property type="entry name" value="CYTOSOL NON-SPECIFIC DIPEPTIDASE"/>
    <property type="match status" value="1"/>
</dbReference>
<dbReference type="InterPro" id="IPR001160">
    <property type="entry name" value="Peptidase_M20C"/>
</dbReference>
<dbReference type="Proteomes" id="UP001244640">
    <property type="component" value="Unassembled WGS sequence"/>
</dbReference>
<dbReference type="InterPro" id="IPR011650">
    <property type="entry name" value="Peptidase_M20_dimer"/>
</dbReference>
<dbReference type="GO" id="GO:0016805">
    <property type="term" value="F:dipeptidase activity"/>
    <property type="evidence" value="ECO:0007669"/>
    <property type="project" value="UniProtKB-KW"/>
</dbReference>
<comment type="caution">
    <text evidence="3">The sequence shown here is derived from an EMBL/GenBank/DDBJ whole genome shotgun (WGS) entry which is preliminary data.</text>
</comment>
<keyword evidence="4" id="KW-1185">Reference proteome</keyword>
<keyword evidence="3" id="KW-0645">Protease</keyword>
<organism evidence="3 4">
    <name type="scientific">Sphingobacterium zeae</name>
    <dbReference type="NCBI Taxonomy" id="1776859"/>
    <lineage>
        <taxon>Bacteria</taxon>
        <taxon>Pseudomonadati</taxon>
        <taxon>Bacteroidota</taxon>
        <taxon>Sphingobacteriia</taxon>
        <taxon>Sphingobacteriales</taxon>
        <taxon>Sphingobacteriaceae</taxon>
        <taxon>Sphingobacterium</taxon>
    </lineage>
</organism>
<dbReference type="PRINTS" id="PR00934">
    <property type="entry name" value="XHISDIPTASE"/>
</dbReference>
<evidence type="ECO:0000256" key="1">
    <source>
        <dbReference type="ARBA" id="ARBA00022801"/>
    </source>
</evidence>
<reference evidence="3 4" key="1">
    <citation type="submission" date="2023-07" db="EMBL/GenBank/DDBJ databases">
        <title>Functional and genomic diversity of the sorghum phyllosphere microbiome.</title>
        <authorList>
            <person name="Shade A."/>
        </authorList>
    </citation>
    <scope>NUCLEOTIDE SEQUENCE [LARGE SCALE GENOMIC DNA]</scope>
    <source>
        <strain evidence="3 4">SORGH_AS_0892</strain>
    </source>
</reference>
<dbReference type="NCBIfam" id="TIGR01893">
    <property type="entry name" value="aa-his-dipept"/>
    <property type="match status" value="1"/>
</dbReference>
<feature type="domain" description="Peptidase M20 dimerisation" evidence="2">
    <location>
        <begin position="210"/>
        <end position="290"/>
    </location>
</feature>
<dbReference type="PANTHER" id="PTHR43501:SF1">
    <property type="entry name" value="CYTOSOL NON-SPECIFIC DIPEPTIDASE"/>
    <property type="match status" value="1"/>
</dbReference>
<evidence type="ECO:0000313" key="3">
    <source>
        <dbReference type="EMBL" id="MDQ1150023.1"/>
    </source>
</evidence>
<dbReference type="SUPFAM" id="SSF53187">
    <property type="entry name" value="Zn-dependent exopeptidases"/>
    <property type="match status" value="1"/>
</dbReference>
<name>A0ABU0U501_9SPHI</name>
<dbReference type="Gene3D" id="3.40.630.10">
    <property type="entry name" value="Zn peptidases"/>
    <property type="match status" value="2"/>
</dbReference>
<accession>A0ABU0U501</accession>
<dbReference type="CDD" id="cd03890">
    <property type="entry name" value="M20_pepD"/>
    <property type="match status" value="1"/>
</dbReference>
<dbReference type="InterPro" id="IPR002933">
    <property type="entry name" value="Peptidase_M20"/>
</dbReference>
<keyword evidence="1 3" id="KW-0378">Hydrolase</keyword>